<dbReference type="PANTHER" id="PTHR21266:SF60">
    <property type="entry name" value="3-KETOSTEROID-9-ALPHA-MONOOXYGENASE, OXYGENASE COMPONENT"/>
    <property type="match status" value="1"/>
</dbReference>
<gene>
    <name evidence="8" type="ORF">HERI1096_LOCUS22481</name>
</gene>
<keyword evidence="4" id="KW-0408">Iron</keyword>
<feature type="compositionally biased region" description="Polar residues" evidence="6">
    <location>
        <begin position="240"/>
        <end position="257"/>
    </location>
</feature>
<dbReference type="GO" id="GO:0051537">
    <property type="term" value="F:2 iron, 2 sulfur cluster binding"/>
    <property type="evidence" value="ECO:0007669"/>
    <property type="project" value="UniProtKB-KW"/>
</dbReference>
<dbReference type="SUPFAM" id="SSF50022">
    <property type="entry name" value="ISP domain"/>
    <property type="match status" value="1"/>
</dbReference>
<keyword evidence="2" id="KW-0479">Metal-binding</keyword>
<keyword evidence="3" id="KW-0560">Oxidoreductase</keyword>
<evidence type="ECO:0000259" key="7">
    <source>
        <dbReference type="PROSITE" id="PS51296"/>
    </source>
</evidence>
<keyword evidence="5" id="KW-0411">Iron-sulfur</keyword>
<organism evidence="8">
    <name type="scientific">Haptolina ericina</name>
    <dbReference type="NCBI Taxonomy" id="156174"/>
    <lineage>
        <taxon>Eukaryota</taxon>
        <taxon>Haptista</taxon>
        <taxon>Haptophyta</taxon>
        <taxon>Prymnesiophyceae</taxon>
        <taxon>Prymnesiales</taxon>
        <taxon>Prymnesiaceae</taxon>
        <taxon>Haptolina</taxon>
    </lineage>
</organism>
<dbReference type="InterPro" id="IPR036922">
    <property type="entry name" value="Rieske_2Fe-2S_sf"/>
</dbReference>
<evidence type="ECO:0000256" key="1">
    <source>
        <dbReference type="ARBA" id="ARBA00022714"/>
    </source>
</evidence>
<dbReference type="InterPro" id="IPR050584">
    <property type="entry name" value="Cholesterol_7-desaturase"/>
</dbReference>
<keyword evidence="1" id="KW-0001">2Fe-2S</keyword>
<evidence type="ECO:0000256" key="2">
    <source>
        <dbReference type="ARBA" id="ARBA00022723"/>
    </source>
</evidence>
<evidence type="ECO:0000256" key="4">
    <source>
        <dbReference type="ARBA" id="ARBA00023004"/>
    </source>
</evidence>
<evidence type="ECO:0000256" key="3">
    <source>
        <dbReference type="ARBA" id="ARBA00023002"/>
    </source>
</evidence>
<dbReference type="Pfam" id="PF00355">
    <property type="entry name" value="Rieske"/>
    <property type="match status" value="1"/>
</dbReference>
<feature type="domain" description="Rieske" evidence="7">
    <location>
        <begin position="1"/>
        <end position="60"/>
    </location>
</feature>
<dbReference type="InterPro" id="IPR017941">
    <property type="entry name" value="Rieske_2Fe-2S"/>
</dbReference>
<evidence type="ECO:0000313" key="8">
    <source>
        <dbReference type="EMBL" id="CAE0121780.1"/>
    </source>
</evidence>
<accession>A0A7S3B169</accession>
<dbReference type="EMBL" id="HBHX01040518">
    <property type="protein sequence ID" value="CAE0121780.1"/>
    <property type="molecule type" value="Transcribed_RNA"/>
</dbReference>
<name>A0A7S3B169_9EUKA</name>
<evidence type="ECO:0000256" key="6">
    <source>
        <dbReference type="SAM" id="MobiDB-lite"/>
    </source>
</evidence>
<protein>
    <recommendedName>
        <fullName evidence="7">Rieske domain-containing protein</fullName>
    </recommendedName>
</protein>
<dbReference type="GO" id="GO:0016491">
    <property type="term" value="F:oxidoreductase activity"/>
    <property type="evidence" value="ECO:0007669"/>
    <property type="project" value="UniProtKB-KW"/>
</dbReference>
<evidence type="ECO:0000256" key="5">
    <source>
        <dbReference type="ARBA" id="ARBA00023014"/>
    </source>
</evidence>
<dbReference type="PANTHER" id="PTHR21266">
    <property type="entry name" value="IRON-SULFUR DOMAIN CONTAINING PROTEIN"/>
    <property type="match status" value="1"/>
</dbReference>
<proteinExistence type="predicted"/>
<dbReference type="AlphaFoldDB" id="A0A7S3B169"/>
<feature type="region of interest" description="Disordered" evidence="6">
    <location>
        <begin position="231"/>
        <end position="262"/>
    </location>
</feature>
<dbReference type="Gene3D" id="2.102.10.10">
    <property type="entry name" value="Rieske [2Fe-2S] iron-sulphur domain"/>
    <property type="match status" value="1"/>
</dbReference>
<sequence>MGDVEDGVLRCFYHGWAFGAEGKCVDVPTMTSSNDKKSLSSPSFCGTKFAVVEHEGMVYVWRGNLLAADVRKLPSGRPTSGASFVCDTILDYGADWTDVVREKLVSSHLARLHQGLSPDLDQFGVESGNIVRHSNAMGFAEEFHVVPVAPERTRVMLRQRFPKGAVLSTLLQLPGSEPMLTFLVRNRNYQLAVEDLMSESTGCRPQAEASDDLVTRFREWARTAQQGEGTQAFFSGWDQGRSQSKFGPQTDDSSAANKGTWGLKRSYVQDQPPADYAPMNYAPYKEFHDNQNKVLQPCGHWDTGVPLRMPTLHS</sequence>
<reference evidence="8" key="1">
    <citation type="submission" date="2021-01" db="EMBL/GenBank/DDBJ databases">
        <authorList>
            <person name="Corre E."/>
            <person name="Pelletier E."/>
            <person name="Niang G."/>
            <person name="Scheremetjew M."/>
            <person name="Finn R."/>
            <person name="Kale V."/>
            <person name="Holt S."/>
            <person name="Cochrane G."/>
            <person name="Meng A."/>
            <person name="Brown T."/>
            <person name="Cohen L."/>
        </authorList>
    </citation>
    <scope>NUCLEOTIDE SEQUENCE</scope>
    <source>
        <strain evidence="8">CCMP281</strain>
    </source>
</reference>
<dbReference type="PROSITE" id="PS51296">
    <property type="entry name" value="RIESKE"/>
    <property type="match status" value="1"/>
</dbReference>
<dbReference type="GO" id="GO:0046872">
    <property type="term" value="F:metal ion binding"/>
    <property type="evidence" value="ECO:0007669"/>
    <property type="project" value="UniProtKB-KW"/>
</dbReference>